<sequence length="65" mass="6564">MTVRDEVSIAGVAWPVYKLLALGIGLLVLVIVAVATSSAAPSVLAAAAAGTVVWLALSPFQSSNR</sequence>
<evidence type="ECO:0000256" key="1">
    <source>
        <dbReference type="SAM" id="Phobius"/>
    </source>
</evidence>
<keyword evidence="1" id="KW-0472">Membrane</keyword>
<gene>
    <name evidence="2" type="ORF">C8E89_105267</name>
</gene>
<feature type="transmembrane region" description="Helical" evidence="1">
    <location>
        <begin position="12"/>
        <end position="33"/>
    </location>
</feature>
<dbReference type="AlphaFoldDB" id="A0A318HNQ4"/>
<keyword evidence="1" id="KW-0812">Transmembrane</keyword>
<name>A0A318HNQ4_9MYCO</name>
<keyword evidence="1" id="KW-1133">Transmembrane helix</keyword>
<organism evidence="2 3">
    <name type="scientific">Mycolicibacterium moriokaense</name>
    <dbReference type="NCBI Taxonomy" id="39691"/>
    <lineage>
        <taxon>Bacteria</taxon>
        <taxon>Bacillati</taxon>
        <taxon>Actinomycetota</taxon>
        <taxon>Actinomycetes</taxon>
        <taxon>Mycobacteriales</taxon>
        <taxon>Mycobacteriaceae</taxon>
        <taxon>Mycolicibacterium</taxon>
    </lineage>
</organism>
<comment type="caution">
    <text evidence="2">The sequence shown here is derived from an EMBL/GenBank/DDBJ whole genome shotgun (WGS) entry which is preliminary data.</text>
</comment>
<accession>A0A318HNQ4</accession>
<dbReference type="RefSeq" id="WP_110316012.1">
    <property type="nucleotide sequence ID" value="NZ_QJJU01000005.1"/>
</dbReference>
<reference evidence="3" key="1">
    <citation type="submission" date="2018-05" db="EMBL/GenBank/DDBJ databases">
        <authorList>
            <person name="Deangelis K."/>
            <person name="Huntemann M."/>
            <person name="Clum A."/>
            <person name="Pillay M."/>
            <person name="Palaniappan K."/>
            <person name="Varghese N."/>
            <person name="Mikhailova N."/>
            <person name="Stamatis D."/>
            <person name="Reddy T."/>
            <person name="Daum C."/>
            <person name="Shapiro N."/>
            <person name="Ivanova N."/>
            <person name="Kyrpides N."/>
            <person name="Woyke T."/>
        </authorList>
    </citation>
    <scope>NUCLEOTIDE SEQUENCE [LARGE SCALE GENOMIC DNA]</scope>
    <source>
        <strain evidence="3">GAS496</strain>
    </source>
</reference>
<protein>
    <submittedName>
        <fullName evidence="2">Uncharacterized protein</fullName>
    </submittedName>
</protein>
<dbReference type="EMBL" id="QJJU01000005">
    <property type="protein sequence ID" value="PXX09913.1"/>
    <property type="molecule type" value="Genomic_DNA"/>
</dbReference>
<reference evidence="2 3" key="2">
    <citation type="submission" date="2018-06" db="EMBL/GenBank/DDBJ databases">
        <title>Sequencing of bacterial isolates from soil warming experiment in Harvard Forest, Massachusetts, USA.</title>
        <authorList>
            <person name="Deangelis K.PhD."/>
        </authorList>
    </citation>
    <scope>NUCLEOTIDE SEQUENCE [LARGE SCALE GENOMIC DNA]</scope>
    <source>
        <strain evidence="2 3">GAS496</strain>
    </source>
</reference>
<feature type="transmembrane region" description="Helical" evidence="1">
    <location>
        <begin position="39"/>
        <end position="57"/>
    </location>
</feature>
<keyword evidence="3" id="KW-1185">Reference proteome</keyword>
<evidence type="ECO:0000313" key="2">
    <source>
        <dbReference type="EMBL" id="PXX09913.1"/>
    </source>
</evidence>
<dbReference type="Proteomes" id="UP000247781">
    <property type="component" value="Unassembled WGS sequence"/>
</dbReference>
<proteinExistence type="predicted"/>
<evidence type="ECO:0000313" key="3">
    <source>
        <dbReference type="Proteomes" id="UP000247781"/>
    </source>
</evidence>